<sequence>MLGEWSGKDLPVKRTRYGVIIGGEDFKEEAMKKYDRRKRAGESRRMRKDDYIFRPVDEVIEEFEKKKGIKIIEIKTNKFAGKKLRTELLVLLKDEAGLTYKEII</sequence>
<gene>
    <name evidence="1" type="ORF">S12H4_20997</name>
</gene>
<dbReference type="AlphaFoldDB" id="X1TIG7"/>
<comment type="caution">
    <text evidence="1">The sequence shown here is derived from an EMBL/GenBank/DDBJ whole genome shotgun (WGS) entry which is preliminary data.</text>
</comment>
<reference evidence="1" key="1">
    <citation type="journal article" date="2014" name="Front. Microbiol.">
        <title>High frequency of phylogenetically diverse reductive dehalogenase-homologous genes in deep subseafloor sedimentary metagenomes.</title>
        <authorList>
            <person name="Kawai M."/>
            <person name="Futagami T."/>
            <person name="Toyoda A."/>
            <person name="Takaki Y."/>
            <person name="Nishi S."/>
            <person name="Hori S."/>
            <person name="Arai W."/>
            <person name="Tsubouchi T."/>
            <person name="Morono Y."/>
            <person name="Uchiyama I."/>
            <person name="Ito T."/>
            <person name="Fujiyama A."/>
            <person name="Inagaki F."/>
            <person name="Takami H."/>
        </authorList>
    </citation>
    <scope>NUCLEOTIDE SEQUENCE</scope>
    <source>
        <strain evidence="1">Expedition CK06-06</strain>
    </source>
</reference>
<evidence type="ECO:0000313" key="1">
    <source>
        <dbReference type="EMBL" id="GAI79839.1"/>
    </source>
</evidence>
<proteinExistence type="predicted"/>
<protein>
    <submittedName>
        <fullName evidence="1">Uncharacterized protein</fullName>
    </submittedName>
</protein>
<name>X1TIG7_9ZZZZ</name>
<accession>X1TIG7</accession>
<organism evidence="1">
    <name type="scientific">marine sediment metagenome</name>
    <dbReference type="NCBI Taxonomy" id="412755"/>
    <lineage>
        <taxon>unclassified sequences</taxon>
        <taxon>metagenomes</taxon>
        <taxon>ecological metagenomes</taxon>
    </lineage>
</organism>
<dbReference type="EMBL" id="BARW01010730">
    <property type="protein sequence ID" value="GAI79839.1"/>
    <property type="molecule type" value="Genomic_DNA"/>
</dbReference>